<dbReference type="Pfam" id="PF13853">
    <property type="entry name" value="7tm_4"/>
    <property type="match status" value="1"/>
</dbReference>
<evidence type="ECO:0000256" key="4">
    <source>
        <dbReference type="ARBA" id="ARBA00022692"/>
    </source>
</evidence>
<gene>
    <name evidence="12" type="ORF">GDO81_026367</name>
</gene>
<dbReference type="PROSITE" id="PS00237">
    <property type="entry name" value="G_PROTEIN_RECEP_F1_1"/>
    <property type="match status" value="1"/>
</dbReference>
<feature type="transmembrane region" description="Helical" evidence="10">
    <location>
        <begin position="127"/>
        <end position="148"/>
    </location>
</feature>
<evidence type="ECO:0000259" key="11">
    <source>
        <dbReference type="PROSITE" id="PS50262"/>
    </source>
</evidence>
<accession>A0AAV6Z8S5</accession>
<evidence type="ECO:0000256" key="8">
    <source>
        <dbReference type="ARBA" id="ARBA00023224"/>
    </source>
</evidence>
<dbReference type="EMBL" id="WNYA01004668">
    <property type="protein sequence ID" value="KAG8542633.1"/>
    <property type="molecule type" value="Genomic_DNA"/>
</dbReference>
<comment type="caution">
    <text evidence="12">The sequence shown here is derived from an EMBL/GenBank/DDBJ whole genome shotgun (WGS) entry which is preliminary data.</text>
</comment>
<feature type="domain" description="G-protein coupled receptors family 1 profile" evidence="11">
    <location>
        <begin position="27"/>
        <end position="274"/>
    </location>
</feature>
<protein>
    <recommendedName>
        <fullName evidence="10">Olfactory receptor</fullName>
    </recommendedName>
</protein>
<dbReference type="InterPro" id="IPR000276">
    <property type="entry name" value="GPCR_Rhodpsn"/>
</dbReference>
<feature type="transmembrane region" description="Helical" evidence="10">
    <location>
        <begin position="84"/>
        <end position="106"/>
    </location>
</feature>
<dbReference type="Proteomes" id="UP000824782">
    <property type="component" value="Unassembled WGS sequence"/>
</dbReference>
<dbReference type="GO" id="GO:0005886">
    <property type="term" value="C:plasma membrane"/>
    <property type="evidence" value="ECO:0007669"/>
    <property type="project" value="UniProtKB-SubCell"/>
</dbReference>
<dbReference type="GO" id="GO:0004930">
    <property type="term" value="F:G protein-coupled receptor activity"/>
    <property type="evidence" value="ECO:0007669"/>
    <property type="project" value="UniProtKB-KW"/>
</dbReference>
<keyword evidence="2 10" id="KW-1003">Cell membrane</keyword>
<keyword evidence="4 9" id="KW-0812">Transmembrane</keyword>
<keyword evidence="8 9" id="KW-0807">Transducer</keyword>
<dbReference type="PRINTS" id="PR00245">
    <property type="entry name" value="OLFACTORYR"/>
</dbReference>
<proteinExistence type="inferred from homology"/>
<dbReference type="SUPFAM" id="SSF81321">
    <property type="entry name" value="Family A G protein-coupled receptor-like"/>
    <property type="match status" value="1"/>
</dbReference>
<dbReference type="Gene3D" id="1.20.1070.10">
    <property type="entry name" value="Rhodopsin 7-helix transmembrane proteins"/>
    <property type="match status" value="1"/>
</dbReference>
<keyword evidence="6 10" id="KW-1133">Transmembrane helix</keyword>
<dbReference type="PRINTS" id="PR00237">
    <property type="entry name" value="GPCRRHODOPSN"/>
</dbReference>
<dbReference type="PROSITE" id="PS50262">
    <property type="entry name" value="G_PROTEIN_RECEP_F1_2"/>
    <property type="match status" value="1"/>
</dbReference>
<name>A0AAV6Z8S5_ENGPU</name>
<keyword evidence="13" id="KW-1185">Reference proteome</keyword>
<feature type="transmembrane region" description="Helical" evidence="10">
    <location>
        <begin position="45"/>
        <end position="64"/>
    </location>
</feature>
<feature type="transmembrane region" description="Helical" evidence="10">
    <location>
        <begin position="192"/>
        <end position="213"/>
    </location>
</feature>
<dbReference type="FunFam" id="1.20.1070.10:FF:000001">
    <property type="entry name" value="Olfactory receptor"/>
    <property type="match status" value="1"/>
</dbReference>
<comment type="similarity">
    <text evidence="9">Belongs to the G-protein coupled receptor 1 family.</text>
</comment>
<evidence type="ECO:0000256" key="10">
    <source>
        <dbReference type="RuleBase" id="RU363047"/>
    </source>
</evidence>
<keyword evidence="9" id="KW-0297">G-protein coupled receptor</keyword>
<evidence type="ECO:0000256" key="1">
    <source>
        <dbReference type="ARBA" id="ARBA00004651"/>
    </source>
</evidence>
<dbReference type="InterPro" id="IPR000725">
    <property type="entry name" value="Olfact_rcpt"/>
</dbReference>
<evidence type="ECO:0000256" key="5">
    <source>
        <dbReference type="ARBA" id="ARBA00022725"/>
    </source>
</evidence>
<reference evidence="12" key="1">
    <citation type="thesis" date="2020" institute="ProQuest LLC" country="789 East Eisenhower Parkway, Ann Arbor, MI, USA">
        <title>Comparative Genomics and Chromosome Evolution.</title>
        <authorList>
            <person name="Mudd A.B."/>
        </authorList>
    </citation>
    <scope>NUCLEOTIDE SEQUENCE</scope>
    <source>
        <strain evidence="12">237g6f4</strain>
        <tissue evidence="12">Blood</tissue>
    </source>
</reference>
<evidence type="ECO:0000256" key="3">
    <source>
        <dbReference type="ARBA" id="ARBA00022606"/>
    </source>
</evidence>
<keyword evidence="5 10" id="KW-0552">Olfaction</keyword>
<keyword evidence="3 10" id="KW-0716">Sensory transduction</keyword>
<evidence type="ECO:0000313" key="13">
    <source>
        <dbReference type="Proteomes" id="UP000824782"/>
    </source>
</evidence>
<dbReference type="InterPro" id="IPR017452">
    <property type="entry name" value="GPCR_Rhodpsn_7TM"/>
</dbReference>
<feature type="transmembrane region" description="Helical" evidence="10">
    <location>
        <begin position="12"/>
        <end position="38"/>
    </location>
</feature>
<dbReference type="GO" id="GO:0004984">
    <property type="term" value="F:olfactory receptor activity"/>
    <property type="evidence" value="ECO:0007669"/>
    <property type="project" value="InterPro"/>
</dbReference>
<comment type="subcellular location">
    <subcellularLocation>
        <location evidence="1 10">Cell membrane</location>
        <topology evidence="1 10">Multi-pass membrane protein</topology>
    </subcellularLocation>
</comment>
<evidence type="ECO:0000256" key="7">
    <source>
        <dbReference type="ARBA" id="ARBA00023136"/>
    </source>
</evidence>
<dbReference type="PANTHER" id="PTHR26453">
    <property type="entry name" value="OLFACTORY RECEPTOR"/>
    <property type="match status" value="1"/>
</dbReference>
<keyword evidence="9" id="KW-0675">Receptor</keyword>
<keyword evidence="7 10" id="KW-0472">Membrane</keyword>
<organism evidence="12 13">
    <name type="scientific">Engystomops pustulosus</name>
    <name type="common">Tungara frog</name>
    <name type="synonym">Physalaemus pustulosus</name>
    <dbReference type="NCBI Taxonomy" id="76066"/>
    <lineage>
        <taxon>Eukaryota</taxon>
        <taxon>Metazoa</taxon>
        <taxon>Chordata</taxon>
        <taxon>Craniata</taxon>
        <taxon>Vertebrata</taxon>
        <taxon>Euteleostomi</taxon>
        <taxon>Amphibia</taxon>
        <taxon>Batrachia</taxon>
        <taxon>Anura</taxon>
        <taxon>Neobatrachia</taxon>
        <taxon>Hyloidea</taxon>
        <taxon>Leptodactylidae</taxon>
        <taxon>Leiuperinae</taxon>
        <taxon>Engystomops</taxon>
    </lineage>
</organism>
<feature type="transmembrane region" description="Helical" evidence="10">
    <location>
        <begin position="257"/>
        <end position="277"/>
    </location>
</feature>
<evidence type="ECO:0000256" key="2">
    <source>
        <dbReference type="ARBA" id="ARBA00022475"/>
    </source>
</evidence>
<dbReference type="AlphaFoldDB" id="A0AAV6Z8S5"/>
<evidence type="ECO:0000256" key="9">
    <source>
        <dbReference type="RuleBase" id="RU000688"/>
    </source>
</evidence>
<feature type="transmembrane region" description="Helical" evidence="10">
    <location>
        <begin position="225"/>
        <end position="245"/>
    </location>
</feature>
<evidence type="ECO:0000256" key="6">
    <source>
        <dbReference type="ARBA" id="ARBA00022989"/>
    </source>
</evidence>
<sequence>MGFSRDIKTNIVLFLVFLLVYVITFVGNGIIICVIIYSPQLHVPMYFFLCILSFLDLSYSSTVLPKLLSDLLSTAPTISIGACAMQLCFIILLGGTECLLLALMAYDRYLAICRPLHYPVLMRWRTCYWLTAIMGLIAFILFVLPSILVPVPICYPNRVNHFMCEVLAVLKLACEKIYTSELVIFYTSFMSLLLPFLFILISYTCILASVLKIRTTGRSKAFSTCTSHISVVVLFFGTGMTMYFGPSSQYSSNHEKYISVFYVILTPMLNPIIYSLNNKDVKGTFRKVVVKIAALKSASTME</sequence>
<evidence type="ECO:0000313" key="12">
    <source>
        <dbReference type="EMBL" id="KAG8542633.1"/>
    </source>
</evidence>